<evidence type="ECO:0000313" key="2">
    <source>
        <dbReference type="EMBL" id="KAG6531505.1"/>
    </source>
</evidence>
<feature type="region of interest" description="Disordered" evidence="1">
    <location>
        <begin position="204"/>
        <end position="225"/>
    </location>
</feature>
<proteinExistence type="predicted"/>
<gene>
    <name evidence="2" type="ORF">ZIOFF_005319</name>
</gene>
<organism evidence="2 3">
    <name type="scientific">Zingiber officinale</name>
    <name type="common">Ginger</name>
    <name type="synonym">Amomum zingiber</name>
    <dbReference type="NCBI Taxonomy" id="94328"/>
    <lineage>
        <taxon>Eukaryota</taxon>
        <taxon>Viridiplantae</taxon>
        <taxon>Streptophyta</taxon>
        <taxon>Embryophyta</taxon>
        <taxon>Tracheophyta</taxon>
        <taxon>Spermatophyta</taxon>
        <taxon>Magnoliopsida</taxon>
        <taxon>Liliopsida</taxon>
        <taxon>Zingiberales</taxon>
        <taxon>Zingiberaceae</taxon>
        <taxon>Zingiber</taxon>
    </lineage>
</organism>
<reference evidence="2 3" key="1">
    <citation type="submission" date="2020-08" db="EMBL/GenBank/DDBJ databases">
        <title>Plant Genome Project.</title>
        <authorList>
            <person name="Zhang R.-G."/>
        </authorList>
    </citation>
    <scope>NUCLEOTIDE SEQUENCE [LARGE SCALE GENOMIC DNA]</scope>
    <source>
        <tissue evidence="2">Rhizome</tissue>
    </source>
</reference>
<evidence type="ECO:0000256" key="1">
    <source>
        <dbReference type="SAM" id="MobiDB-lite"/>
    </source>
</evidence>
<dbReference type="AlphaFoldDB" id="A0A8J5LMH7"/>
<sequence length="362" mass="39040">MWPRDSGRREESVGVDACGLRFLVLVNGCRTQPLRDLVADWPLENGELESRRLLLSVVAYRLAIRSEIVTPPTTALGDLASNNEASGIGAPPPPVHRTAIGPTPTLAASASAVGSVQVGEAEASSSSCVARKISCRLTMSSGRQPARGTETSLNLPGQSATDHDCLGISFESPEYYDILLYNGTQKKGKPFSMRSITLTEKHTGYTSASDTSLKGEKGSDLERGRGEELRRGWSRLYCLLSSAVGSMELDSIECISVSDGITDDDEVARVPLSFLKPHGDGSGVQATQVISPVSRVHQLLECPVCGDSMYPPIHQVRFAPSGVSLSMRARYRAFGCSGFCGIFFWFPDSSGIDVLFVLRWDF</sequence>
<protein>
    <submittedName>
        <fullName evidence="2">Uncharacterized protein</fullName>
    </submittedName>
</protein>
<evidence type="ECO:0000313" key="3">
    <source>
        <dbReference type="Proteomes" id="UP000734854"/>
    </source>
</evidence>
<comment type="caution">
    <text evidence="2">The sequence shown here is derived from an EMBL/GenBank/DDBJ whole genome shotgun (WGS) entry which is preliminary data.</text>
</comment>
<keyword evidence="3" id="KW-1185">Reference proteome</keyword>
<name>A0A8J5LMH7_ZINOF</name>
<dbReference type="EMBL" id="JACMSC010000002">
    <property type="protein sequence ID" value="KAG6531505.1"/>
    <property type="molecule type" value="Genomic_DNA"/>
</dbReference>
<feature type="compositionally biased region" description="Basic and acidic residues" evidence="1">
    <location>
        <begin position="213"/>
        <end position="225"/>
    </location>
</feature>
<accession>A0A8J5LMH7</accession>
<dbReference type="Proteomes" id="UP000734854">
    <property type="component" value="Unassembled WGS sequence"/>
</dbReference>